<sequence>MWSPPIRTGPAWDPCYSGPVMGRYDDDESLMISSHYQPTTGHGFPGMGTVQDEKPVEGTAKPHIRELRNTELVSRLLAATPPYLYSALPLQPHAFFFSEMLRSFVNARHGCRPPHYHRRFKRRSHKYFAENEEWRRDWPKQEEKKEPEVRPEVPLELTVEKPRACEQSPPRLSPKPEPPKQGSPSPPGRQSTFVDVGTEELPKPAPCTGRNSVEPSNVPSSNLILPPPPPMWYPPLYNPQFGVDPLNFFIDLRVSGHIYDRKRAEAMEVNLNQEQRSIIDDSNLEKRLSKDLGMKPRHLSAFSVPVRSNSQTEGPEKYFERSNRFLGKPNGTSYIMRNLKCVYENLHAMEQKEDSKDQNDDAKESSDIEDDIMD</sequence>
<feature type="region of interest" description="Disordered" evidence="1">
    <location>
        <begin position="134"/>
        <end position="219"/>
    </location>
</feature>
<proteinExistence type="predicted"/>
<feature type="compositionally biased region" description="Pro residues" evidence="1">
    <location>
        <begin position="171"/>
        <end position="187"/>
    </location>
</feature>
<feature type="compositionally biased region" description="Basic and acidic residues" evidence="1">
    <location>
        <begin position="134"/>
        <end position="164"/>
    </location>
</feature>
<evidence type="ECO:0000256" key="1">
    <source>
        <dbReference type="SAM" id="MobiDB-lite"/>
    </source>
</evidence>
<feature type="region of interest" description="Disordered" evidence="1">
    <location>
        <begin position="350"/>
        <end position="374"/>
    </location>
</feature>
<name>A0A8S4R5Z1_9NEOP</name>
<feature type="compositionally biased region" description="Basic and acidic residues" evidence="1">
    <location>
        <begin position="350"/>
        <end position="366"/>
    </location>
</feature>
<reference evidence="2" key="1">
    <citation type="submission" date="2022-03" db="EMBL/GenBank/DDBJ databases">
        <authorList>
            <person name="Lindestad O."/>
        </authorList>
    </citation>
    <scope>NUCLEOTIDE SEQUENCE</scope>
</reference>
<keyword evidence="3" id="KW-1185">Reference proteome</keyword>
<organism evidence="2 3">
    <name type="scientific">Pararge aegeria aegeria</name>
    <dbReference type="NCBI Taxonomy" id="348720"/>
    <lineage>
        <taxon>Eukaryota</taxon>
        <taxon>Metazoa</taxon>
        <taxon>Ecdysozoa</taxon>
        <taxon>Arthropoda</taxon>
        <taxon>Hexapoda</taxon>
        <taxon>Insecta</taxon>
        <taxon>Pterygota</taxon>
        <taxon>Neoptera</taxon>
        <taxon>Endopterygota</taxon>
        <taxon>Lepidoptera</taxon>
        <taxon>Glossata</taxon>
        <taxon>Ditrysia</taxon>
        <taxon>Papilionoidea</taxon>
        <taxon>Nymphalidae</taxon>
        <taxon>Satyrinae</taxon>
        <taxon>Satyrini</taxon>
        <taxon>Parargina</taxon>
        <taxon>Pararge</taxon>
    </lineage>
</organism>
<comment type="caution">
    <text evidence="2">The sequence shown here is derived from an EMBL/GenBank/DDBJ whole genome shotgun (WGS) entry which is preliminary data.</text>
</comment>
<evidence type="ECO:0000313" key="3">
    <source>
        <dbReference type="Proteomes" id="UP000838756"/>
    </source>
</evidence>
<dbReference type="Proteomes" id="UP000838756">
    <property type="component" value="Unassembled WGS sequence"/>
</dbReference>
<evidence type="ECO:0000313" key="2">
    <source>
        <dbReference type="EMBL" id="CAH2230433.1"/>
    </source>
</evidence>
<dbReference type="OrthoDB" id="7669009at2759"/>
<protein>
    <submittedName>
        <fullName evidence="2">Jg1936 protein</fullName>
    </submittedName>
</protein>
<accession>A0A8S4R5Z1</accession>
<gene>
    <name evidence="2" type="primary">jg1936</name>
    <name evidence="2" type="ORF">PAEG_LOCUS9648</name>
</gene>
<dbReference type="EMBL" id="CAKXAJ010024807">
    <property type="protein sequence ID" value="CAH2230433.1"/>
    <property type="molecule type" value="Genomic_DNA"/>
</dbReference>
<dbReference type="AlphaFoldDB" id="A0A8S4R5Z1"/>